<organism evidence="5 6">
    <name type="scientific">Gryllus longicercus</name>
    <dbReference type="NCBI Taxonomy" id="2509291"/>
    <lineage>
        <taxon>Eukaryota</taxon>
        <taxon>Metazoa</taxon>
        <taxon>Ecdysozoa</taxon>
        <taxon>Arthropoda</taxon>
        <taxon>Hexapoda</taxon>
        <taxon>Insecta</taxon>
        <taxon>Pterygota</taxon>
        <taxon>Neoptera</taxon>
        <taxon>Polyneoptera</taxon>
        <taxon>Orthoptera</taxon>
        <taxon>Ensifera</taxon>
        <taxon>Gryllidea</taxon>
        <taxon>Grylloidea</taxon>
        <taxon>Gryllidae</taxon>
        <taxon>Gryllinae</taxon>
        <taxon>Gryllus</taxon>
    </lineage>
</organism>
<keyword evidence="6" id="KW-1185">Reference proteome</keyword>
<dbReference type="SMART" id="SM00700">
    <property type="entry name" value="JHBP"/>
    <property type="match status" value="1"/>
</dbReference>
<dbReference type="FunFam" id="3.15.10.30:FF:000001">
    <property type="entry name" value="Takeout-like protein 1"/>
    <property type="match status" value="1"/>
</dbReference>
<feature type="chain" id="PRO_5043056376" description="Protein takeout" evidence="4">
    <location>
        <begin position="26"/>
        <end position="255"/>
    </location>
</feature>
<dbReference type="Proteomes" id="UP001378592">
    <property type="component" value="Unassembled WGS sequence"/>
</dbReference>
<sequence length="255" mass="28023">MACSGRAAWALIACFCVAVAASARAAPAEVPDGLKLCRQDDNLDACIKDAVTAAFPVVADGLPTLSIPSIDPLDIKNLVIGQGSGPVKINLEFYDCQLLGLKDAYMESIHADLENFKITGRVKFNGPIRIRGPYKIQGSVLLLPINGDGQTNITLNNLIADIDIRGERITKNGLEYVKIDTFGLMLTVSHLQMHFTNLFNGDKALGDTMNNFLNENWSEIYRELNPAFEQTLGAIFLQITARFFQKVPFDKVFLK</sequence>
<gene>
    <name evidence="5" type="ORF">R5R35_008395</name>
</gene>
<evidence type="ECO:0000313" key="6">
    <source>
        <dbReference type="Proteomes" id="UP001378592"/>
    </source>
</evidence>
<comment type="similarity">
    <text evidence="3">Belongs to the TO family.</text>
</comment>
<evidence type="ECO:0000256" key="2">
    <source>
        <dbReference type="ARBA" id="ARBA00023108"/>
    </source>
</evidence>
<dbReference type="AlphaFoldDB" id="A0AAN9VNG1"/>
<dbReference type="PANTHER" id="PTHR11008:SF18">
    <property type="entry name" value="BCDNA.GH05536-RELATED"/>
    <property type="match status" value="1"/>
</dbReference>
<name>A0AAN9VNG1_9ORTH</name>
<reference evidence="5 6" key="1">
    <citation type="submission" date="2024-03" db="EMBL/GenBank/DDBJ databases">
        <title>The genome assembly and annotation of the cricket Gryllus longicercus Weissman &amp; Gray.</title>
        <authorList>
            <person name="Szrajer S."/>
            <person name="Gray D."/>
            <person name="Ylla G."/>
        </authorList>
    </citation>
    <scope>NUCLEOTIDE SEQUENCE [LARGE SCALE GENOMIC DNA]</scope>
    <source>
        <strain evidence="5">DAG 2021-001</strain>
        <tissue evidence="5">Whole body minus gut</tissue>
    </source>
</reference>
<feature type="signal peptide" evidence="4">
    <location>
        <begin position="1"/>
        <end position="25"/>
    </location>
</feature>
<dbReference type="Pfam" id="PF06585">
    <property type="entry name" value="JHBP"/>
    <property type="match status" value="1"/>
</dbReference>
<protein>
    <recommendedName>
        <fullName evidence="7">Protein takeout</fullName>
    </recommendedName>
</protein>
<comment type="caution">
    <text evidence="5">The sequence shown here is derived from an EMBL/GenBank/DDBJ whole genome shotgun (WGS) entry which is preliminary data.</text>
</comment>
<dbReference type="EMBL" id="JAZDUA010000125">
    <property type="protein sequence ID" value="KAK7867218.1"/>
    <property type="molecule type" value="Genomic_DNA"/>
</dbReference>
<dbReference type="Gene3D" id="3.15.10.30">
    <property type="entry name" value="Haemolymph juvenile hormone binding protein"/>
    <property type="match status" value="1"/>
</dbReference>
<evidence type="ECO:0008006" key="7">
    <source>
        <dbReference type="Google" id="ProtNLM"/>
    </source>
</evidence>
<proteinExistence type="inferred from homology"/>
<evidence type="ECO:0000256" key="4">
    <source>
        <dbReference type="SAM" id="SignalP"/>
    </source>
</evidence>
<accession>A0AAN9VNG1</accession>
<dbReference type="InterPro" id="IPR038606">
    <property type="entry name" value="To_sf"/>
</dbReference>
<keyword evidence="2" id="KW-0090">Biological rhythms</keyword>
<evidence type="ECO:0000256" key="1">
    <source>
        <dbReference type="ARBA" id="ARBA00022729"/>
    </source>
</evidence>
<dbReference type="GO" id="GO:0007623">
    <property type="term" value="P:circadian rhythm"/>
    <property type="evidence" value="ECO:0007669"/>
    <property type="project" value="UniProtKB-ARBA"/>
</dbReference>
<dbReference type="GO" id="GO:0005615">
    <property type="term" value="C:extracellular space"/>
    <property type="evidence" value="ECO:0007669"/>
    <property type="project" value="TreeGrafter"/>
</dbReference>
<dbReference type="PANTHER" id="PTHR11008">
    <property type="entry name" value="PROTEIN TAKEOUT-LIKE PROTEIN"/>
    <property type="match status" value="1"/>
</dbReference>
<dbReference type="InterPro" id="IPR010562">
    <property type="entry name" value="Haemolymph_juvenile_hormone-bd"/>
</dbReference>
<evidence type="ECO:0000256" key="3">
    <source>
        <dbReference type="ARBA" id="ARBA00060902"/>
    </source>
</evidence>
<evidence type="ECO:0000313" key="5">
    <source>
        <dbReference type="EMBL" id="KAK7867218.1"/>
    </source>
</evidence>
<keyword evidence="1 4" id="KW-0732">Signal</keyword>